<dbReference type="PROSITE" id="PS50007">
    <property type="entry name" value="PIPLC_X_DOMAIN"/>
    <property type="match status" value="1"/>
</dbReference>
<feature type="domain" description="PI-PLC Y-box" evidence="9">
    <location>
        <begin position="471"/>
        <end position="590"/>
    </location>
</feature>
<dbReference type="InterPro" id="IPR011992">
    <property type="entry name" value="EF-hand-dom_pair"/>
</dbReference>
<dbReference type="SMART" id="SM00239">
    <property type="entry name" value="C2"/>
    <property type="match status" value="1"/>
</dbReference>
<dbReference type="PANTHER" id="PTHR10336">
    <property type="entry name" value="PHOSPHOINOSITIDE-SPECIFIC PHOSPHOLIPASE C FAMILY PROTEIN"/>
    <property type="match status" value="1"/>
</dbReference>
<proteinExistence type="predicted"/>
<dbReference type="Gene3D" id="3.20.20.190">
    <property type="entry name" value="Phosphatidylinositol (PI) phosphodiesterase"/>
    <property type="match status" value="1"/>
</dbReference>
<feature type="domain" description="EF-hand" evidence="10">
    <location>
        <begin position="156"/>
        <end position="191"/>
    </location>
</feature>
<evidence type="ECO:0000259" key="8">
    <source>
        <dbReference type="PROSITE" id="PS50004"/>
    </source>
</evidence>
<accession>A0A1Y2F6K1</accession>
<organism evidence="11 12">
    <name type="scientific">Protomyces lactucae-debilis</name>
    <dbReference type="NCBI Taxonomy" id="2754530"/>
    <lineage>
        <taxon>Eukaryota</taxon>
        <taxon>Fungi</taxon>
        <taxon>Dikarya</taxon>
        <taxon>Ascomycota</taxon>
        <taxon>Taphrinomycotina</taxon>
        <taxon>Taphrinomycetes</taxon>
        <taxon>Taphrinales</taxon>
        <taxon>Protomycetaceae</taxon>
        <taxon>Protomyces</taxon>
    </lineage>
</organism>
<gene>
    <name evidence="11" type="ORF">BCR37DRAFT_340697</name>
</gene>
<comment type="catalytic activity">
    <reaction evidence="6">
        <text>a 1,2-diacyl-sn-glycero-3-phospho-(1D-myo-inositol-4,5-bisphosphate) + H2O = 1D-myo-inositol 1,4,5-trisphosphate + a 1,2-diacyl-sn-glycerol + H(+)</text>
        <dbReference type="Rhea" id="RHEA:33179"/>
        <dbReference type="ChEBI" id="CHEBI:15377"/>
        <dbReference type="ChEBI" id="CHEBI:15378"/>
        <dbReference type="ChEBI" id="CHEBI:17815"/>
        <dbReference type="ChEBI" id="CHEBI:58456"/>
        <dbReference type="ChEBI" id="CHEBI:203600"/>
        <dbReference type="EC" id="3.1.4.11"/>
    </reaction>
</comment>
<dbReference type="GO" id="GO:0004435">
    <property type="term" value="F:phosphatidylinositol-4,5-bisphosphate phospholipase C activity"/>
    <property type="evidence" value="ECO:0007669"/>
    <property type="project" value="UniProtKB-EC"/>
</dbReference>
<dbReference type="SMART" id="SM00149">
    <property type="entry name" value="PLCYc"/>
    <property type="match status" value="1"/>
</dbReference>
<evidence type="ECO:0000256" key="4">
    <source>
        <dbReference type="ARBA" id="ARBA00023098"/>
    </source>
</evidence>
<evidence type="ECO:0000313" key="11">
    <source>
        <dbReference type="EMBL" id="ORY79528.1"/>
    </source>
</evidence>
<dbReference type="SUPFAM" id="SSF51695">
    <property type="entry name" value="PLC-like phosphodiesterases"/>
    <property type="match status" value="1"/>
</dbReference>
<dbReference type="OMA" id="HWQREMS"/>
<dbReference type="InterPro" id="IPR000909">
    <property type="entry name" value="PLipase_C_PInositol-sp_X_dom"/>
</dbReference>
<dbReference type="Gene3D" id="1.10.238.10">
    <property type="entry name" value="EF-hand"/>
    <property type="match status" value="1"/>
</dbReference>
<dbReference type="GO" id="GO:0048015">
    <property type="term" value="P:phosphatidylinositol-mediated signaling"/>
    <property type="evidence" value="ECO:0007669"/>
    <property type="project" value="TreeGrafter"/>
</dbReference>
<dbReference type="Gene3D" id="2.60.40.150">
    <property type="entry name" value="C2 domain"/>
    <property type="match status" value="1"/>
</dbReference>
<dbReference type="InterPro" id="IPR001192">
    <property type="entry name" value="PI-PLC_fam"/>
</dbReference>
<keyword evidence="3 6" id="KW-0442">Lipid degradation</keyword>
<evidence type="ECO:0000256" key="1">
    <source>
        <dbReference type="ARBA" id="ARBA00012368"/>
    </source>
</evidence>
<dbReference type="Gene3D" id="2.30.29.30">
    <property type="entry name" value="Pleckstrin-homology domain (PH domain)/Phosphotyrosine-binding domain (PTB)"/>
    <property type="match status" value="1"/>
</dbReference>
<dbReference type="Pfam" id="PF00387">
    <property type="entry name" value="PI-PLC-Y"/>
    <property type="match status" value="1"/>
</dbReference>
<dbReference type="OrthoDB" id="269822at2759"/>
<dbReference type="InterPro" id="IPR000008">
    <property type="entry name" value="C2_dom"/>
</dbReference>
<feature type="compositionally biased region" description="Low complexity" evidence="7">
    <location>
        <begin position="439"/>
        <end position="458"/>
    </location>
</feature>
<name>A0A1Y2F6K1_PROLT</name>
<dbReference type="InterPro" id="IPR001711">
    <property type="entry name" value="PLipase_C_Pinositol-sp_Y"/>
</dbReference>
<dbReference type="EMBL" id="MCFI01000015">
    <property type="protein sequence ID" value="ORY79528.1"/>
    <property type="molecule type" value="Genomic_DNA"/>
</dbReference>
<evidence type="ECO:0000256" key="5">
    <source>
        <dbReference type="ARBA" id="ARBA00023224"/>
    </source>
</evidence>
<dbReference type="SUPFAM" id="SSF50729">
    <property type="entry name" value="PH domain-like"/>
    <property type="match status" value="1"/>
</dbReference>
<keyword evidence="4 6" id="KW-0443">Lipid metabolism</keyword>
<dbReference type="InterPro" id="IPR002048">
    <property type="entry name" value="EF_hand_dom"/>
</dbReference>
<comment type="caution">
    <text evidence="11">The sequence shown here is derived from an EMBL/GenBank/DDBJ whole genome shotgun (WGS) entry which is preliminary data.</text>
</comment>
<evidence type="ECO:0000259" key="9">
    <source>
        <dbReference type="PROSITE" id="PS50008"/>
    </source>
</evidence>
<protein>
    <recommendedName>
        <fullName evidence="1 6">Phosphoinositide phospholipase C</fullName>
        <ecNumber evidence="1 6">3.1.4.11</ecNumber>
    </recommendedName>
</protein>
<dbReference type="GeneID" id="63783972"/>
<dbReference type="CDD" id="cd08598">
    <property type="entry name" value="PI-PLC1c_yeast"/>
    <property type="match status" value="1"/>
</dbReference>
<dbReference type="GO" id="GO:0051209">
    <property type="term" value="P:release of sequestered calcium ion into cytosol"/>
    <property type="evidence" value="ECO:0007669"/>
    <property type="project" value="TreeGrafter"/>
</dbReference>
<dbReference type="Proteomes" id="UP000193685">
    <property type="component" value="Unassembled WGS sequence"/>
</dbReference>
<reference evidence="11 12" key="1">
    <citation type="submission" date="2016-07" db="EMBL/GenBank/DDBJ databases">
        <title>Pervasive Adenine N6-methylation of Active Genes in Fungi.</title>
        <authorList>
            <consortium name="DOE Joint Genome Institute"/>
            <person name="Mondo S.J."/>
            <person name="Dannebaum R.O."/>
            <person name="Kuo R.C."/>
            <person name="Labutti K."/>
            <person name="Haridas S."/>
            <person name="Kuo A."/>
            <person name="Salamov A."/>
            <person name="Ahrendt S.R."/>
            <person name="Lipzen A."/>
            <person name="Sullivan W."/>
            <person name="Andreopoulos W.B."/>
            <person name="Clum A."/>
            <person name="Lindquist E."/>
            <person name="Daum C."/>
            <person name="Ramamoorthy G.K."/>
            <person name="Gryganskyi A."/>
            <person name="Culley D."/>
            <person name="Magnuson J.K."/>
            <person name="James T.Y."/>
            <person name="O'Malley M.A."/>
            <person name="Stajich J.E."/>
            <person name="Spatafora J.W."/>
            <person name="Visel A."/>
            <person name="Grigoriev I.V."/>
        </authorList>
    </citation>
    <scope>NUCLEOTIDE SEQUENCE [LARGE SCALE GENOMIC DNA]</scope>
    <source>
        <strain evidence="11 12">12-1054</strain>
    </source>
</reference>
<dbReference type="Pfam" id="PF00168">
    <property type="entry name" value="C2"/>
    <property type="match status" value="1"/>
</dbReference>
<evidence type="ECO:0000259" key="10">
    <source>
        <dbReference type="PROSITE" id="PS50222"/>
    </source>
</evidence>
<evidence type="ECO:0000256" key="6">
    <source>
        <dbReference type="RuleBase" id="RU361133"/>
    </source>
</evidence>
<keyword evidence="2 6" id="KW-0378">Hydrolase</keyword>
<dbReference type="GO" id="GO:0016042">
    <property type="term" value="P:lipid catabolic process"/>
    <property type="evidence" value="ECO:0007669"/>
    <property type="project" value="UniProtKB-KW"/>
</dbReference>
<dbReference type="PRINTS" id="PR00390">
    <property type="entry name" value="PHPHLIPASEC"/>
</dbReference>
<dbReference type="PANTHER" id="PTHR10336:SF36">
    <property type="entry name" value="1-PHOSPHATIDYLINOSITOL 4,5-BISPHOSPHATE PHOSPHODIESTERASE BETA-4"/>
    <property type="match status" value="1"/>
</dbReference>
<dbReference type="AlphaFoldDB" id="A0A1Y2F6K1"/>
<keyword evidence="5" id="KW-0807">Transducer</keyword>
<dbReference type="CDD" id="cd00275">
    <property type="entry name" value="C2_PLC_like"/>
    <property type="match status" value="1"/>
</dbReference>
<evidence type="ECO:0000256" key="3">
    <source>
        <dbReference type="ARBA" id="ARBA00022963"/>
    </source>
</evidence>
<dbReference type="Pfam" id="PF00388">
    <property type="entry name" value="PI-PLC-X"/>
    <property type="match status" value="1"/>
</dbReference>
<keyword evidence="12" id="KW-1185">Reference proteome</keyword>
<dbReference type="PROSITE" id="PS50008">
    <property type="entry name" value="PIPLC_Y_DOMAIN"/>
    <property type="match status" value="1"/>
</dbReference>
<sequence length="755" mass="85380">GCQLLRVTRRKTRTRTVTIDPESGDLILDHKDHKFSVDAIRDLRVANDASHYRELCKISIEHEQRWLSIIYTVESVRLKVLHVICPNVQILDSLVKSLTRLYHTRLELVGGLGDLSSAAEERIWLDAAAKPKNLTDERQMSFAELEALCQKLSFYAPASQLKHLFEQVDVQQRGSLTFEEFKHFVDLLKARNDIAAIFAGLTSGTMSKECFLSFLKDVQGFDDQADAVERIWERAAGDEEELSLSRFTTFLLSRQNGILRTTEQDMSRPLNEYFISSSHNTYLTGWQIGDEASVEPYIRALQRGCRCIEIDIWSDSAGVPEVRHGHSFTSPVSLESVLRATEKYAFIVSPWPLIVSIELRCSARVQEAAVDLLRSILGDTLVVSRHAQLPSPNDLRYRILLKVKASHGIAEQADFATSIELSELNSEFGEMSTTESDYSTPRSRTSSHSSQSSSVSSYRGSNAPTIAAMLQMAPLLQGIKFRNFSLPESKTVNHIFSLSERHVKSMAQSNPESKTQMLKHNARHLMRVYPSATRVRSTNFAPQEYWRQGVQMVALNWQTHDLGMQLNDALFAASGTEEVSGYRLKPAVMRFWRKGQMSYLEAPDHKQPKRRWRISVLSGTQLPKTSASTRSSPYVELQVLRPHRDLDAKSHSACATDRDIKFRTSIVEDNTFNPQFCHAPFQFVQESEDLEALTFLRFLVHDVPLSNGSATSLSQQTGPVVATWACPLEDLQRGYRVVKLRDLSGEQFIFSSLLV</sequence>
<dbReference type="InterPro" id="IPR017946">
    <property type="entry name" value="PLC-like_Pdiesterase_TIM-brl"/>
</dbReference>
<dbReference type="SUPFAM" id="SSF49562">
    <property type="entry name" value="C2 domain (Calcium/lipid-binding domain, CaLB)"/>
    <property type="match status" value="1"/>
</dbReference>
<feature type="non-terminal residue" evidence="11">
    <location>
        <position position="1"/>
    </location>
</feature>
<dbReference type="PROSITE" id="PS50004">
    <property type="entry name" value="C2"/>
    <property type="match status" value="1"/>
</dbReference>
<dbReference type="SUPFAM" id="SSF47473">
    <property type="entry name" value="EF-hand"/>
    <property type="match status" value="1"/>
</dbReference>
<dbReference type="STRING" id="56484.A0A1Y2F6K1"/>
<feature type="non-terminal residue" evidence="11">
    <location>
        <position position="755"/>
    </location>
</feature>
<dbReference type="PROSITE" id="PS50222">
    <property type="entry name" value="EF_HAND_2"/>
    <property type="match status" value="1"/>
</dbReference>
<dbReference type="EC" id="3.1.4.11" evidence="1 6"/>
<evidence type="ECO:0000256" key="2">
    <source>
        <dbReference type="ARBA" id="ARBA00022801"/>
    </source>
</evidence>
<feature type="region of interest" description="Disordered" evidence="7">
    <location>
        <begin position="430"/>
        <end position="458"/>
    </location>
</feature>
<evidence type="ECO:0000313" key="12">
    <source>
        <dbReference type="Proteomes" id="UP000193685"/>
    </source>
</evidence>
<dbReference type="InterPro" id="IPR035892">
    <property type="entry name" value="C2_domain_sf"/>
</dbReference>
<dbReference type="SMART" id="SM00148">
    <property type="entry name" value="PLCXc"/>
    <property type="match status" value="1"/>
</dbReference>
<feature type="domain" description="C2" evidence="8">
    <location>
        <begin position="593"/>
        <end position="742"/>
    </location>
</feature>
<dbReference type="GO" id="GO:0005509">
    <property type="term" value="F:calcium ion binding"/>
    <property type="evidence" value="ECO:0007669"/>
    <property type="project" value="InterPro"/>
</dbReference>
<dbReference type="RefSeq" id="XP_040723899.1">
    <property type="nucleotide sequence ID" value="XM_040867373.1"/>
</dbReference>
<evidence type="ECO:0000256" key="7">
    <source>
        <dbReference type="SAM" id="MobiDB-lite"/>
    </source>
</evidence>
<dbReference type="InterPro" id="IPR011993">
    <property type="entry name" value="PH-like_dom_sf"/>
</dbReference>